<evidence type="ECO:0000256" key="8">
    <source>
        <dbReference type="ARBA" id="ARBA00049929"/>
    </source>
</evidence>
<dbReference type="InterPro" id="IPR001412">
    <property type="entry name" value="aa-tRNA-synth_I_CS"/>
</dbReference>
<dbReference type="NCBIfam" id="TIGR00233">
    <property type="entry name" value="trpS"/>
    <property type="match status" value="1"/>
</dbReference>
<comment type="similarity">
    <text evidence="1 10">Belongs to the class-I aminoacyl-tRNA synthetase family.</text>
</comment>
<evidence type="ECO:0000256" key="1">
    <source>
        <dbReference type="ARBA" id="ARBA00005594"/>
    </source>
</evidence>
<dbReference type="PANTHER" id="PTHR43766">
    <property type="entry name" value="TRYPTOPHAN--TRNA LIGASE, MITOCHONDRIAL"/>
    <property type="match status" value="1"/>
</dbReference>
<dbReference type="PRINTS" id="PR01039">
    <property type="entry name" value="TRNASYNTHTRP"/>
</dbReference>
<evidence type="ECO:0000256" key="7">
    <source>
        <dbReference type="ARBA" id="ARBA00023146"/>
    </source>
</evidence>
<dbReference type="Gene3D" id="1.10.240.10">
    <property type="entry name" value="Tyrosyl-Transfer RNA Synthetase"/>
    <property type="match status" value="1"/>
</dbReference>
<dbReference type="SUPFAM" id="SSF52374">
    <property type="entry name" value="Nucleotidylyl transferase"/>
    <property type="match status" value="1"/>
</dbReference>
<dbReference type="EMBL" id="AMFJ01000193">
    <property type="protein sequence ID" value="EKE29285.1"/>
    <property type="molecule type" value="Genomic_DNA"/>
</dbReference>
<dbReference type="AlphaFoldDB" id="K2H0G9"/>
<dbReference type="PANTHER" id="PTHR43766:SF1">
    <property type="entry name" value="TRYPTOPHAN--TRNA LIGASE, MITOCHONDRIAL"/>
    <property type="match status" value="1"/>
</dbReference>
<keyword evidence="7 10" id="KW-0030">Aminoacyl-tRNA synthetase</keyword>
<dbReference type="GO" id="GO:0005829">
    <property type="term" value="C:cytosol"/>
    <property type="evidence" value="ECO:0007669"/>
    <property type="project" value="TreeGrafter"/>
</dbReference>
<organism evidence="11">
    <name type="scientific">uncultured bacterium</name>
    <name type="common">gcode 4</name>
    <dbReference type="NCBI Taxonomy" id="1234023"/>
    <lineage>
        <taxon>Bacteria</taxon>
        <taxon>environmental samples</taxon>
    </lineage>
</organism>
<dbReference type="InterPro" id="IPR014729">
    <property type="entry name" value="Rossmann-like_a/b/a_fold"/>
</dbReference>
<dbReference type="EC" id="6.1.1.2" evidence="2 9"/>
<dbReference type="FunFam" id="1.10.240.10:FF:000005">
    <property type="entry name" value="Tryptophan--tRNA ligase"/>
    <property type="match status" value="1"/>
</dbReference>
<evidence type="ECO:0000256" key="2">
    <source>
        <dbReference type="ARBA" id="ARBA00013161"/>
    </source>
</evidence>
<evidence type="ECO:0000256" key="4">
    <source>
        <dbReference type="ARBA" id="ARBA00022741"/>
    </source>
</evidence>
<dbReference type="GO" id="GO:0005524">
    <property type="term" value="F:ATP binding"/>
    <property type="evidence" value="ECO:0007669"/>
    <property type="project" value="UniProtKB-KW"/>
</dbReference>
<evidence type="ECO:0000256" key="5">
    <source>
        <dbReference type="ARBA" id="ARBA00022840"/>
    </source>
</evidence>
<dbReference type="InterPro" id="IPR050203">
    <property type="entry name" value="Trp-tRNA_synthetase"/>
</dbReference>
<comment type="catalytic activity">
    <reaction evidence="8">
        <text>tRNA(Trp) + L-tryptophan + ATP = L-tryptophyl-tRNA(Trp) + AMP + diphosphate + H(+)</text>
        <dbReference type="Rhea" id="RHEA:24080"/>
        <dbReference type="Rhea" id="RHEA-COMP:9671"/>
        <dbReference type="Rhea" id="RHEA-COMP:9705"/>
        <dbReference type="ChEBI" id="CHEBI:15378"/>
        <dbReference type="ChEBI" id="CHEBI:30616"/>
        <dbReference type="ChEBI" id="CHEBI:33019"/>
        <dbReference type="ChEBI" id="CHEBI:57912"/>
        <dbReference type="ChEBI" id="CHEBI:78442"/>
        <dbReference type="ChEBI" id="CHEBI:78535"/>
        <dbReference type="ChEBI" id="CHEBI:456215"/>
        <dbReference type="EC" id="6.1.1.2"/>
    </reaction>
</comment>
<keyword evidence="4 10" id="KW-0547">Nucleotide-binding</keyword>
<proteinExistence type="inferred from homology"/>
<dbReference type="GO" id="GO:0006436">
    <property type="term" value="P:tryptophanyl-tRNA aminoacylation"/>
    <property type="evidence" value="ECO:0007669"/>
    <property type="project" value="UniProtKB-UniRule"/>
</dbReference>
<evidence type="ECO:0000256" key="10">
    <source>
        <dbReference type="RuleBase" id="RU363036"/>
    </source>
</evidence>
<keyword evidence="5 10" id="KW-0067">ATP-binding</keyword>
<sequence>MENDSSWATPHVIRWFENLKKASWDRSLVCLTWARPSGRLHLGHYVGALSNWKKLQECGNVKTNFLIADYQVLWDHLWETEALRASVIDMVIDWLAVWLDPAKSNFIVQSYVPEFAELFNYLTMFVPYTLATNNPTLKDEMKKIEMRESENNAISLGFINYPVSQVADIMLLWWEIVPVWEDQIPHIELSRKIIKKVNTMYWTNFAIPKALISETPRLVWIDGNNKMSKSLGNTIYLTASPKEIKEQVNKMYTDPGKINIDSKWDISKHVAFMYLDIFYSDKEHLEELKRRYIAWGLDSVWDWEIKKLLIGVLEEFIAPIRERREYYKNHMDIVIDSIEKWSENARAEWRKLIIELRKAMWIVDYWREYK</sequence>
<comment type="caution">
    <text evidence="11">The sequence shown here is derived from an EMBL/GenBank/DDBJ whole genome shotgun (WGS) entry which is preliminary data.</text>
</comment>
<gene>
    <name evidence="11" type="ORF">ACD_2C00193G0006</name>
</gene>
<dbReference type="Gene3D" id="3.40.50.620">
    <property type="entry name" value="HUPs"/>
    <property type="match status" value="1"/>
</dbReference>
<dbReference type="Pfam" id="PF00579">
    <property type="entry name" value="tRNA-synt_1b"/>
    <property type="match status" value="1"/>
</dbReference>
<evidence type="ECO:0000256" key="6">
    <source>
        <dbReference type="ARBA" id="ARBA00022917"/>
    </source>
</evidence>
<dbReference type="InterPro" id="IPR002306">
    <property type="entry name" value="Trp-tRNA-ligase"/>
</dbReference>
<keyword evidence="3 10" id="KW-0436">Ligase</keyword>
<evidence type="ECO:0000256" key="3">
    <source>
        <dbReference type="ARBA" id="ARBA00022598"/>
    </source>
</evidence>
<protein>
    <recommendedName>
        <fullName evidence="2 9">Tryptophan--tRNA ligase</fullName>
        <ecNumber evidence="2 9">6.1.1.2</ecNumber>
    </recommendedName>
</protein>
<name>K2H0G9_9BACT</name>
<dbReference type="GO" id="GO:0004830">
    <property type="term" value="F:tryptophan-tRNA ligase activity"/>
    <property type="evidence" value="ECO:0007669"/>
    <property type="project" value="UniProtKB-UniRule"/>
</dbReference>
<accession>K2H0G9</accession>
<evidence type="ECO:0000256" key="9">
    <source>
        <dbReference type="NCBIfam" id="TIGR00233"/>
    </source>
</evidence>
<dbReference type="InterPro" id="IPR002305">
    <property type="entry name" value="aa-tRNA-synth_Ic"/>
</dbReference>
<keyword evidence="6 10" id="KW-0648">Protein biosynthesis</keyword>
<dbReference type="PROSITE" id="PS00178">
    <property type="entry name" value="AA_TRNA_LIGASE_I"/>
    <property type="match status" value="1"/>
</dbReference>
<evidence type="ECO:0000313" key="11">
    <source>
        <dbReference type="EMBL" id="EKE29285.1"/>
    </source>
</evidence>
<reference evidence="11" key="1">
    <citation type="journal article" date="2012" name="Science">
        <title>Fermentation, hydrogen, and sulfur metabolism in multiple uncultivated bacterial phyla.</title>
        <authorList>
            <person name="Wrighton K.C."/>
            <person name="Thomas B.C."/>
            <person name="Sharon I."/>
            <person name="Miller C.S."/>
            <person name="Castelle C.J."/>
            <person name="VerBerkmoes N.C."/>
            <person name="Wilkins M.J."/>
            <person name="Hettich R.L."/>
            <person name="Lipton M.S."/>
            <person name="Williams K.H."/>
            <person name="Long P.E."/>
            <person name="Banfield J.F."/>
        </authorList>
    </citation>
    <scope>NUCLEOTIDE SEQUENCE [LARGE SCALE GENOMIC DNA]</scope>
</reference>